<keyword evidence="2" id="KW-0472">Membrane</keyword>
<gene>
    <name evidence="3" type="ORF">B0T25DRAFT_303582</name>
</gene>
<feature type="transmembrane region" description="Helical" evidence="2">
    <location>
        <begin position="179"/>
        <end position="204"/>
    </location>
</feature>
<dbReference type="PANTHER" id="PTHR28092">
    <property type="entry name" value="FACTOR-INDUCED GENE 1 PROTEIN"/>
    <property type="match status" value="1"/>
</dbReference>
<sequence>MTASIPAAENDGPAPNTAEIISDTRDPPRRSRLARIKSKLKLRRRFTAADLTSFQWTHILFLLNITAITLWSLLLASCTPSLRSIALLTLSYKPSPTPSPSPLQSNPDLVATFLSLTSTPANATVRLRAIAVGFTSTCLHLAPDAWTCGPDLSAVAADLAAGSDPLNLLWVVEQYRTGIAWYGLIIVAMVLTGIATVLLALGILRSEDEAGDASENGSRASSSARSVKRPWSEAFARPIFALMGLAFLVSFISAVWQHMASAATLTLVTALTYDTVEGSVGGTAMAFAWVGALLALSSVLGTLLSIVSRRIIDDYERSRDD</sequence>
<comment type="caution">
    <text evidence="3">The sequence shown here is derived from an EMBL/GenBank/DDBJ whole genome shotgun (WGS) entry which is preliminary data.</text>
</comment>
<keyword evidence="2" id="KW-1133">Transmembrane helix</keyword>
<accession>A0AAJ0M9A6</accession>
<dbReference type="InterPro" id="IPR033481">
    <property type="entry name" value="Dni1/Fig1"/>
</dbReference>
<feature type="transmembrane region" description="Helical" evidence="2">
    <location>
        <begin position="235"/>
        <end position="256"/>
    </location>
</feature>
<dbReference type="PANTHER" id="PTHR28092:SF1">
    <property type="entry name" value="FACTOR-INDUCED GENE 1 PROTEIN"/>
    <property type="match status" value="1"/>
</dbReference>
<dbReference type="GO" id="GO:0000747">
    <property type="term" value="P:conjugation with cellular fusion"/>
    <property type="evidence" value="ECO:0007669"/>
    <property type="project" value="TreeGrafter"/>
</dbReference>
<protein>
    <submittedName>
        <fullName evidence="3">Ca2+ regulator and membrane fusion protein Fig1-domain-containing protein</fullName>
    </submittedName>
</protein>
<name>A0AAJ0M9A6_9PEZI</name>
<feature type="region of interest" description="Disordered" evidence="1">
    <location>
        <begin position="1"/>
        <end position="26"/>
    </location>
</feature>
<evidence type="ECO:0000256" key="1">
    <source>
        <dbReference type="SAM" id="MobiDB-lite"/>
    </source>
</evidence>
<dbReference type="EMBL" id="JAUIQD010000007">
    <property type="protein sequence ID" value="KAK3343650.1"/>
    <property type="molecule type" value="Genomic_DNA"/>
</dbReference>
<evidence type="ECO:0000313" key="3">
    <source>
        <dbReference type="EMBL" id="KAK3343650.1"/>
    </source>
</evidence>
<keyword evidence="4" id="KW-1185">Reference proteome</keyword>
<reference evidence="3" key="2">
    <citation type="submission" date="2023-06" db="EMBL/GenBank/DDBJ databases">
        <authorList>
            <consortium name="Lawrence Berkeley National Laboratory"/>
            <person name="Haridas S."/>
            <person name="Hensen N."/>
            <person name="Bonometti L."/>
            <person name="Westerberg I."/>
            <person name="Brannstrom I.O."/>
            <person name="Guillou S."/>
            <person name="Cros-Aarteil S."/>
            <person name="Calhoun S."/>
            <person name="Kuo A."/>
            <person name="Mondo S."/>
            <person name="Pangilinan J."/>
            <person name="Riley R."/>
            <person name="Labutti K."/>
            <person name="Andreopoulos B."/>
            <person name="Lipzen A."/>
            <person name="Chen C."/>
            <person name="Yanf M."/>
            <person name="Daum C."/>
            <person name="Ng V."/>
            <person name="Clum A."/>
            <person name="Steindorff A."/>
            <person name="Ohm R."/>
            <person name="Martin F."/>
            <person name="Silar P."/>
            <person name="Natvig D."/>
            <person name="Lalanne C."/>
            <person name="Gautier V."/>
            <person name="Ament-Velasquez S.L."/>
            <person name="Kruys A."/>
            <person name="Hutchinson M.I."/>
            <person name="Powell A.J."/>
            <person name="Barry K."/>
            <person name="Miller A.N."/>
            <person name="Grigoriev I.V."/>
            <person name="Debuchy R."/>
            <person name="Gladieux P."/>
            <person name="Thoren M.H."/>
            <person name="Johannesson H."/>
        </authorList>
    </citation>
    <scope>NUCLEOTIDE SEQUENCE</scope>
    <source>
        <strain evidence="3">CBS 955.72</strain>
    </source>
</reference>
<keyword evidence="2" id="KW-0812">Transmembrane</keyword>
<dbReference type="GO" id="GO:0043332">
    <property type="term" value="C:mating projection tip"/>
    <property type="evidence" value="ECO:0007669"/>
    <property type="project" value="TreeGrafter"/>
</dbReference>
<dbReference type="Proteomes" id="UP001275084">
    <property type="component" value="Unassembled WGS sequence"/>
</dbReference>
<dbReference type="GO" id="GO:0016020">
    <property type="term" value="C:membrane"/>
    <property type="evidence" value="ECO:0007669"/>
    <property type="project" value="InterPro"/>
</dbReference>
<dbReference type="Pfam" id="PF12351">
    <property type="entry name" value="Fig1"/>
    <property type="match status" value="1"/>
</dbReference>
<dbReference type="AlphaFoldDB" id="A0AAJ0M9A6"/>
<evidence type="ECO:0000256" key="2">
    <source>
        <dbReference type="SAM" id="Phobius"/>
    </source>
</evidence>
<feature type="transmembrane region" description="Helical" evidence="2">
    <location>
        <begin position="53"/>
        <end position="74"/>
    </location>
</feature>
<organism evidence="3 4">
    <name type="scientific">Lasiosphaeria hispida</name>
    <dbReference type="NCBI Taxonomy" id="260671"/>
    <lineage>
        <taxon>Eukaryota</taxon>
        <taxon>Fungi</taxon>
        <taxon>Dikarya</taxon>
        <taxon>Ascomycota</taxon>
        <taxon>Pezizomycotina</taxon>
        <taxon>Sordariomycetes</taxon>
        <taxon>Sordariomycetidae</taxon>
        <taxon>Sordariales</taxon>
        <taxon>Lasiosphaeriaceae</taxon>
        <taxon>Lasiosphaeria</taxon>
    </lineage>
</organism>
<feature type="transmembrane region" description="Helical" evidence="2">
    <location>
        <begin position="286"/>
        <end position="307"/>
    </location>
</feature>
<evidence type="ECO:0000313" key="4">
    <source>
        <dbReference type="Proteomes" id="UP001275084"/>
    </source>
</evidence>
<reference evidence="3" key="1">
    <citation type="journal article" date="2023" name="Mol. Phylogenet. Evol.">
        <title>Genome-scale phylogeny and comparative genomics of the fungal order Sordariales.</title>
        <authorList>
            <person name="Hensen N."/>
            <person name="Bonometti L."/>
            <person name="Westerberg I."/>
            <person name="Brannstrom I.O."/>
            <person name="Guillou S."/>
            <person name="Cros-Aarteil S."/>
            <person name="Calhoun S."/>
            <person name="Haridas S."/>
            <person name="Kuo A."/>
            <person name="Mondo S."/>
            <person name="Pangilinan J."/>
            <person name="Riley R."/>
            <person name="LaButti K."/>
            <person name="Andreopoulos B."/>
            <person name="Lipzen A."/>
            <person name="Chen C."/>
            <person name="Yan M."/>
            <person name="Daum C."/>
            <person name="Ng V."/>
            <person name="Clum A."/>
            <person name="Steindorff A."/>
            <person name="Ohm R.A."/>
            <person name="Martin F."/>
            <person name="Silar P."/>
            <person name="Natvig D.O."/>
            <person name="Lalanne C."/>
            <person name="Gautier V."/>
            <person name="Ament-Velasquez S.L."/>
            <person name="Kruys A."/>
            <person name="Hutchinson M.I."/>
            <person name="Powell A.J."/>
            <person name="Barry K."/>
            <person name="Miller A.N."/>
            <person name="Grigoriev I.V."/>
            <person name="Debuchy R."/>
            <person name="Gladieux P."/>
            <person name="Hiltunen Thoren M."/>
            <person name="Johannesson H."/>
        </authorList>
    </citation>
    <scope>NUCLEOTIDE SEQUENCE</scope>
    <source>
        <strain evidence="3">CBS 955.72</strain>
    </source>
</reference>
<proteinExistence type="predicted"/>